<comment type="caution">
    <text evidence="1">The sequence shown here is derived from an EMBL/GenBank/DDBJ whole genome shotgun (WGS) entry which is preliminary data.</text>
</comment>
<gene>
    <name evidence="1" type="ORF">PAECIP111802_06291</name>
</gene>
<organism evidence="1 2">
    <name type="scientific">Paenibacillus allorhizosphaerae</name>
    <dbReference type="NCBI Taxonomy" id="2849866"/>
    <lineage>
        <taxon>Bacteria</taxon>
        <taxon>Bacillati</taxon>
        <taxon>Bacillota</taxon>
        <taxon>Bacilli</taxon>
        <taxon>Bacillales</taxon>
        <taxon>Paenibacillaceae</taxon>
        <taxon>Paenibacillus</taxon>
    </lineage>
</organism>
<proteinExistence type="predicted"/>
<reference evidence="1 2" key="1">
    <citation type="submission" date="2021-06" db="EMBL/GenBank/DDBJ databases">
        <authorList>
            <person name="Criscuolo A."/>
        </authorList>
    </citation>
    <scope>NUCLEOTIDE SEQUENCE [LARGE SCALE GENOMIC DNA]</scope>
    <source>
        <strain evidence="2">CIP 111802</strain>
    </source>
</reference>
<dbReference type="Proteomes" id="UP000730618">
    <property type="component" value="Unassembled WGS sequence"/>
</dbReference>
<evidence type="ECO:0000313" key="1">
    <source>
        <dbReference type="EMBL" id="CAG7656077.1"/>
    </source>
</evidence>
<keyword evidence="2" id="KW-1185">Reference proteome</keyword>
<dbReference type="EMBL" id="CAJVCE010000028">
    <property type="protein sequence ID" value="CAG7656077.1"/>
    <property type="molecule type" value="Genomic_DNA"/>
</dbReference>
<evidence type="ECO:0008006" key="3">
    <source>
        <dbReference type="Google" id="ProtNLM"/>
    </source>
</evidence>
<sequence length="97" mass="10854">MIVKDTQIVETVSGSWLRFPNSFKKFHCLVELPGQLMLNINAKSGNVQVHKKDSNNIYQNIGELFISTTGIDIHCSIAQSMAKDEVEQQMVKQSDAS</sequence>
<protein>
    <recommendedName>
        <fullName evidence="3">Adhesin domain-containing protein</fullName>
    </recommendedName>
</protein>
<name>A0ABN7TUF2_9BACL</name>
<evidence type="ECO:0000313" key="2">
    <source>
        <dbReference type="Proteomes" id="UP000730618"/>
    </source>
</evidence>
<dbReference type="RefSeq" id="WP_230415600.1">
    <property type="nucleotide sequence ID" value="NZ_CAJVCE010000028.1"/>
</dbReference>
<accession>A0ABN7TUF2</accession>